<dbReference type="Proteomes" id="UP000037460">
    <property type="component" value="Unassembled WGS sequence"/>
</dbReference>
<feature type="region of interest" description="Disordered" evidence="1">
    <location>
        <begin position="98"/>
        <end position="118"/>
    </location>
</feature>
<dbReference type="AlphaFoldDB" id="A0A0M0LS61"/>
<sequence length="186" mass="19795">MFLEATALNVDAALSARRTFLKTNLVAGAEAEDTRAALKVASVNDKVKRYGSGALLYAGLIPFMSRREDFFVKNEAARTESLRARQLCMANEDISTSSADATPLTPTNPAGVASTRLPAPRDEPVLPISSTADKVKGLAIFLVALVGSGFLLNYAFSPNSVFLASPEPKVNEGLRKYAGVIESASR</sequence>
<reference evidence="3" key="1">
    <citation type="journal article" date="2015" name="PLoS Genet.">
        <title>Genome Sequence and Transcriptome Analyses of Chrysochromulina tobin: Metabolic Tools for Enhanced Algal Fitness in the Prominent Order Prymnesiales (Haptophyceae).</title>
        <authorList>
            <person name="Hovde B.T."/>
            <person name="Deodato C.R."/>
            <person name="Hunsperger H.M."/>
            <person name="Ryken S.A."/>
            <person name="Yost W."/>
            <person name="Jha R.K."/>
            <person name="Patterson J."/>
            <person name="Monnat R.J. Jr."/>
            <person name="Barlow S.B."/>
            <person name="Starkenburg S.R."/>
            <person name="Cattolico R.A."/>
        </authorList>
    </citation>
    <scope>NUCLEOTIDE SEQUENCE</scope>
    <source>
        <strain evidence="3">CCMP291</strain>
    </source>
</reference>
<name>A0A0M0LS61_9EUKA</name>
<evidence type="ECO:0000313" key="3">
    <source>
        <dbReference type="Proteomes" id="UP000037460"/>
    </source>
</evidence>
<proteinExistence type="predicted"/>
<dbReference type="EMBL" id="JWZX01000014">
    <property type="protein sequence ID" value="KOO53885.1"/>
    <property type="molecule type" value="Genomic_DNA"/>
</dbReference>
<protein>
    <submittedName>
        <fullName evidence="2">Uncharacterized protein</fullName>
    </submittedName>
</protein>
<accession>A0A0M0LS61</accession>
<evidence type="ECO:0000313" key="2">
    <source>
        <dbReference type="EMBL" id="KOO53885.1"/>
    </source>
</evidence>
<comment type="caution">
    <text evidence="2">The sequence shown here is derived from an EMBL/GenBank/DDBJ whole genome shotgun (WGS) entry which is preliminary data.</text>
</comment>
<gene>
    <name evidence="2" type="ORF">Ctob_014835</name>
</gene>
<evidence type="ECO:0000256" key="1">
    <source>
        <dbReference type="SAM" id="MobiDB-lite"/>
    </source>
</evidence>
<organism evidence="2 3">
    <name type="scientific">Chrysochromulina tobinii</name>
    <dbReference type="NCBI Taxonomy" id="1460289"/>
    <lineage>
        <taxon>Eukaryota</taxon>
        <taxon>Haptista</taxon>
        <taxon>Haptophyta</taxon>
        <taxon>Prymnesiophyceae</taxon>
        <taxon>Prymnesiales</taxon>
        <taxon>Chrysochromulinaceae</taxon>
        <taxon>Chrysochromulina</taxon>
    </lineage>
</organism>
<feature type="compositionally biased region" description="Polar residues" evidence="1">
    <location>
        <begin position="98"/>
        <end position="108"/>
    </location>
</feature>
<keyword evidence="3" id="KW-1185">Reference proteome</keyword>